<proteinExistence type="predicted"/>
<keyword evidence="2" id="KW-1185">Reference proteome</keyword>
<sequence length="83" mass="9689">MPMIEKPKSPTYTTLPKKIKVTEDTYLKAIEYLDWNKSLDGEKDLDFLIDQALQVVFDGDREFKKYLKENKNSNNAKSIEKTS</sequence>
<dbReference type="AlphaFoldDB" id="A0A8J3EAJ8"/>
<accession>A0A8J3EAJ8</accession>
<dbReference type="OrthoDB" id="5625232at2"/>
<dbReference type="Proteomes" id="UP000636949">
    <property type="component" value="Unassembled WGS sequence"/>
</dbReference>
<dbReference type="EMBL" id="BMJS01000084">
    <property type="protein sequence ID" value="GGG08922.1"/>
    <property type="molecule type" value="Genomic_DNA"/>
</dbReference>
<organism evidence="1 2">
    <name type="scientific">Cysteiniphilum litorale</name>
    <dbReference type="NCBI Taxonomy" id="2056700"/>
    <lineage>
        <taxon>Bacteria</taxon>
        <taxon>Pseudomonadati</taxon>
        <taxon>Pseudomonadota</taxon>
        <taxon>Gammaproteobacteria</taxon>
        <taxon>Thiotrichales</taxon>
        <taxon>Fastidiosibacteraceae</taxon>
        <taxon>Cysteiniphilum</taxon>
    </lineage>
</organism>
<gene>
    <name evidence="1" type="ORF">GCM10010995_28140</name>
</gene>
<comment type="caution">
    <text evidence="1">The sequence shown here is derived from an EMBL/GenBank/DDBJ whole genome shotgun (WGS) entry which is preliminary data.</text>
</comment>
<reference evidence="1" key="2">
    <citation type="submission" date="2020-09" db="EMBL/GenBank/DDBJ databases">
        <authorList>
            <person name="Sun Q."/>
            <person name="Zhou Y."/>
        </authorList>
    </citation>
    <scope>NUCLEOTIDE SEQUENCE</scope>
    <source>
        <strain evidence="1">CGMCC 1.15758</strain>
    </source>
</reference>
<name>A0A8J3EAJ8_9GAMM</name>
<reference evidence="1" key="1">
    <citation type="journal article" date="2014" name="Int. J. Syst. Evol. Microbiol.">
        <title>Complete genome sequence of Corynebacterium casei LMG S-19264T (=DSM 44701T), isolated from a smear-ripened cheese.</title>
        <authorList>
            <consortium name="US DOE Joint Genome Institute (JGI-PGF)"/>
            <person name="Walter F."/>
            <person name="Albersmeier A."/>
            <person name="Kalinowski J."/>
            <person name="Ruckert C."/>
        </authorList>
    </citation>
    <scope>NUCLEOTIDE SEQUENCE</scope>
    <source>
        <strain evidence="1">CGMCC 1.15758</strain>
    </source>
</reference>
<protein>
    <submittedName>
        <fullName evidence="1">Uncharacterized protein</fullName>
    </submittedName>
</protein>
<evidence type="ECO:0000313" key="1">
    <source>
        <dbReference type="EMBL" id="GGG08922.1"/>
    </source>
</evidence>
<dbReference type="RefSeq" id="WP_117004100.1">
    <property type="nucleotide sequence ID" value="NZ_BMJS01000084.1"/>
</dbReference>
<evidence type="ECO:0000313" key="2">
    <source>
        <dbReference type="Proteomes" id="UP000636949"/>
    </source>
</evidence>